<feature type="compositionally biased region" description="Acidic residues" evidence="1">
    <location>
        <begin position="623"/>
        <end position="642"/>
    </location>
</feature>
<feature type="region of interest" description="Disordered" evidence="1">
    <location>
        <begin position="1"/>
        <end position="399"/>
    </location>
</feature>
<name>A0AAN6T991_9PEZI</name>
<feature type="compositionally biased region" description="Low complexity" evidence="1">
    <location>
        <begin position="97"/>
        <end position="113"/>
    </location>
</feature>
<evidence type="ECO:0000256" key="2">
    <source>
        <dbReference type="SAM" id="Phobius"/>
    </source>
</evidence>
<reference evidence="3" key="1">
    <citation type="journal article" date="2023" name="Mol. Phylogenet. Evol.">
        <title>Genome-scale phylogeny and comparative genomics of the fungal order Sordariales.</title>
        <authorList>
            <person name="Hensen N."/>
            <person name="Bonometti L."/>
            <person name="Westerberg I."/>
            <person name="Brannstrom I.O."/>
            <person name="Guillou S."/>
            <person name="Cros-Aarteil S."/>
            <person name="Calhoun S."/>
            <person name="Haridas S."/>
            <person name="Kuo A."/>
            <person name="Mondo S."/>
            <person name="Pangilinan J."/>
            <person name="Riley R."/>
            <person name="LaButti K."/>
            <person name="Andreopoulos B."/>
            <person name="Lipzen A."/>
            <person name="Chen C."/>
            <person name="Yan M."/>
            <person name="Daum C."/>
            <person name="Ng V."/>
            <person name="Clum A."/>
            <person name="Steindorff A."/>
            <person name="Ohm R.A."/>
            <person name="Martin F."/>
            <person name="Silar P."/>
            <person name="Natvig D.O."/>
            <person name="Lalanne C."/>
            <person name="Gautier V."/>
            <person name="Ament-Velasquez S.L."/>
            <person name="Kruys A."/>
            <person name="Hutchinson M.I."/>
            <person name="Powell A.J."/>
            <person name="Barry K."/>
            <person name="Miller A.N."/>
            <person name="Grigoriev I.V."/>
            <person name="Debuchy R."/>
            <person name="Gladieux P."/>
            <person name="Hiltunen Thoren M."/>
            <person name="Johannesson H."/>
        </authorList>
    </citation>
    <scope>NUCLEOTIDE SEQUENCE</scope>
    <source>
        <strain evidence="3">CBS 508.74</strain>
    </source>
</reference>
<sequence length="1074" mass="117835">MERDGTEKAASSAESRIPQRTSRFTSPLVIGSASQRKSLFSRPRPKEDTAPAASSAALSDSRPASASDTRIPRPAANRRPFTLSDAYRMAEEEEAAEGSPSPAPRSWRSRPASGDGRTSRIWGAGTRETQNRRGLDKTSLEAGTNAATSGAQLRQSYGSDSAFDETIRPPAPDLRNSDESIRRTNGLFSRSRLGSKIVETGKELVRKTSRGSLEDKLSPRPAKDTGSNGTWLSRRLSGRKRESSNTSSEFDVIDAEQADRDPADQPPQPDTASPGFPSPNKSFAWQADADFTAGDLQISSSPPVRRSNTKIEDIRALEAEVNESLVEKHPPRRSNTRLDEIRALEIETALKFQEEPQEQGDDDGGAHQAKPKDDDVPPRSRSASRANSRPDELRLREIESLSRRALARARLDEFRGKDAAFTSRSPSPDIARKSIKEPVRALSPHGNSLVERTEEFASALQAQEPTNGQRNYDNIPSIIGVHAQAKPVGLSEDPETYEKFGIGHSTLQTRDEPADVLRRLAAVASPGTAPDARGVIEGLAFRDRETGGGIRQKRLSGAKSDLRHTVGFAGLSRSSSAETGLVKRGSFVNSDIDPTERIEGEMKLFAPLENQSEKGSLRAPSPEPEEEPEDKPEGEAEGETPEETPKNPKTDPLTLPTPKITGAYVDTPATVKVEKAEDAGTASVATGDGSSKQQTNGLEQSSKDNGTVDAKLLRGRRDGITARQPKSSQSTGGRDRSSNRPSLSIRRRARSLSRGRAPLVNSAKPPTVKDDLLQIHRDNHIEDSTLDDIADFLGQQSGKARVSGPLEVKSEIGESDNLDRKEELEAYARMSQSLQTGLLGIRTAKQGIELLEKKVSHGDTKDHPHAAHGNSTTADPSCPLCRDTQLTASPTVTYVHLPLPRLWYRQPRFRFTLLGLVLFLTSLWYLMETWMCFLYCKPQYCYPGTPCDWSPDDPTWGYAIPVKLDQWTTGGQGKQLASRLAPEVTDWLADLWDAATGVDIATVDTSRYTWEQKRQHRRRLAKRGLAKQFAENPEDTATFSAWRAVRLAREKVESAREMGYDPGEDESIAADERV</sequence>
<feature type="compositionally biased region" description="Low complexity" evidence="1">
    <location>
        <begin position="50"/>
        <end position="68"/>
    </location>
</feature>
<feature type="region of interest" description="Disordered" evidence="1">
    <location>
        <begin position="1053"/>
        <end position="1074"/>
    </location>
</feature>
<feature type="transmembrane region" description="Helical" evidence="2">
    <location>
        <begin position="909"/>
        <end position="927"/>
    </location>
</feature>
<dbReference type="RefSeq" id="XP_064666319.1">
    <property type="nucleotide sequence ID" value="XM_064816015.1"/>
</dbReference>
<organism evidence="3 4">
    <name type="scientific">Canariomyces notabilis</name>
    <dbReference type="NCBI Taxonomy" id="2074819"/>
    <lineage>
        <taxon>Eukaryota</taxon>
        <taxon>Fungi</taxon>
        <taxon>Dikarya</taxon>
        <taxon>Ascomycota</taxon>
        <taxon>Pezizomycotina</taxon>
        <taxon>Sordariomycetes</taxon>
        <taxon>Sordariomycetidae</taxon>
        <taxon>Sordariales</taxon>
        <taxon>Chaetomiaceae</taxon>
        <taxon>Canariomyces</taxon>
    </lineage>
</organism>
<gene>
    <name evidence="3" type="ORF">N656DRAFT_783707</name>
</gene>
<feature type="compositionally biased region" description="Basic and acidic residues" evidence="1">
    <location>
        <begin position="430"/>
        <end position="439"/>
    </location>
</feature>
<feature type="compositionally biased region" description="Basic and acidic residues" evidence="1">
    <location>
        <begin position="199"/>
        <end position="223"/>
    </location>
</feature>
<feature type="compositionally biased region" description="Basic and acidic residues" evidence="1">
    <location>
        <begin position="336"/>
        <end position="345"/>
    </location>
</feature>
<feature type="region of interest" description="Disordered" evidence="1">
    <location>
        <begin position="606"/>
        <end position="768"/>
    </location>
</feature>
<evidence type="ECO:0000313" key="4">
    <source>
        <dbReference type="Proteomes" id="UP001302812"/>
    </source>
</evidence>
<accession>A0AAN6T991</accession>
<feature type="compositionally biased region" description="Polar residues" evidence="1">
    <location>
        <begin position="460"/>
        <end position="470"/>
    </location>
</feature>
<feature type="compositionally biased region" description="Acidic residues" evidence="1">
    <location>
        <begin position="1062"/>
        <end position="1074"/>
    </location>
</feature>
<evidence type="ECO:0000256" key="1">
    <source>
        <dbReference type="SAM" id="MobiDB-lite"/>
    </source>
</evidence>
<feature type="compositionally biased region" description="Basic and acidic residues" evidence="1">
    <location>
        <begin position="388"/>
        <end position="399"/>
    </location>
</feature>
<comment type="caution">
    <text evidence="3">The sequence shown here is derived from an EMBL/GenBank/DDBJ whole genome shotgun (WGS) entry which is preliminary data.</text>
</comment>
<dbReference type="AlphaFoldDB" id="A0AAN6T991"/>
<feature type="compositionally biased region" description="Low complexity" evidence="1">
    <location>
        <begin position="650"/>
        <end position="661"/>
    </location>
</feature>
<protein>
    <submittedName>
        <fullName evidence="3">Uncharacterized protein</fullName>
    </submittedName>
</protein>
<dbReference type="Proteomes" id="UP001302812">
    <property type="component" value="Unassembled WGS sequence"/>
</dbReference>
<keyword evidence="4" id="KW-1185">Reference proteome</keyword>
<keyword evidence="2" id="KW-0472">Membrane</keyword>
<keyword evidence="2" id="KW-1133">Transmembrane helix</keyword>
<dbReference type="GeneID" id="89940140"/>
<feature type="compositionally biased region" description="Basic and acidic residues" evidence="1">
    <location>
        <begin position="711"/>
        <end position="720"/>
    </location>
</feature>
<feature type="region of interest" description="Disordered" evidence="1">
    <location>
        <begin position="412"/>
        <end position="470"/>
    </location>
</feature>
<proteinExistence type="predicted"/>
<feature type="compositionally biased region" description="Basic and acidic residues" evidence="1">
    <location>
        <begin position="309"/>
        <end position="318"/>
    </location>
</feature>
<feature type="compositionally biased region" description="Polar residues" evidence="1">
    <location>
        <begin position="141"/>
        <end position="159"/>
    </location>
</feature>
<dbReference type="EMBL" id="MU853360">
    <property type="protein sequence ID" value="KAK4108749.1"/>
    <property type="molecule type" value="Genomic_DNA"/>
</dbReference>
<feature type="compositionally biased region" description="Basic and acidic residues" evidence="1">
    <location>
        <begin position="129"/>
        <end position="139"/>
    </location>
</feature>
<keyword evidence="2" id="KW-0812">Transmembrane</keyword>
<evidence type="ECO:0000313" key="3">
    <source>
        <dbReference type="EMBL" id="KAK4108749.1"/>
    </source>
</evidence>
<feature type="compositionally biased region" description="Polar residues" evidence="1">
    <location>
        <begin position="688"/>
        <end position="705"/>
    </location>
</feature>
<reference evidence="3" key="2">
    <citation type="submission" date="2023-05" db="EMBL/GenBank/DDBJ databases">
        <authorList>
            <consortium name="Lawrence Berkeley National Laboratory"/>
            <person name="Steindorff A."/>
            <person name="Hensen N."/>
            <person name="Bonometti L."/>
            <person name="Westerberg I."/>
            <person name="Brannstrom I.O."/>
            <person name="Guillou S."/>
            <person name="Cros-Aarteil S."/>
            <person name="Calhoun S."/>
            <person name="Haridas S."/>
            <person name="Kuo A."/>
            <person name="Mondo S."/>
            <person name="Pangilinan J."/>
            <person name="Riley R."/>
            <person name="Labutti K."/>
            <person name="Andreopoulos B."/>
            <person name="Lipzen A."/>
            <person name="Chen C."/>
            <person name="Yanf M."/>
            <person name="Daum C."/>
            <person name="Ng V."/>
            <person name="Clum A."/>
            <person name="Ohm R."/>
            <person name="Martin F."/>
            <person name="Silar P."/>
            <person name="Natvig D."/>
            <person name="Lalanne C."/>
            <person name="Gautier V."/>
            <person name="Ament-Velasquez S.L."/>
            <person name="Kruys A."/>
            <person name="Hutchinson M.I."/>
            <person name="Powell A.J."/>
            <person name="Barry K."/>
            <person name="Miller A.N."/>
            <person name="Grigoriev I.V."/>
            <person name="Debuchy R."/>
            <person name="Gladieux P."/>
            <person name="Thoren M.H."/>
            <person name="Johannesson H."/>
        </authorList>
    </citation>
    <scope>NUCLEOTIDE SEQUENCE</scope>
    <source>
        <strain evidence="3">CBS 508.74</strain>
    </source>
</reference>
<feature type="compositionally biased region" description="Polar residues" evidence="1">
    <location>
        <begin position="12"/>
        <end position="25"/>
    </location>
</feature>